<feature type="transmembrane region" description="Helical" evidence="5">
    <location>
        <begin position="21"/>
        <end position="42"/>
    </location>
</feature>
<dbReference type="Pfam" id="PF04228">
    <property type="entry name" value="Zn_peptidase"/>
    <property type="match status" value="1"/>
</dbReference>
<organism evidence="6 7">
    <name type="scientific">Ornithinimicrobium kibberense</name>
    <dbReference type="NCBI Taxonomy" id="282060"/>
    <lineage>
        <taxon>Bacteria</taxon>
        <taxon>Bacillati</taxon>
        <taxon>Actinomycetota</taxon>
        <taxon>Actinomycetes</taxon>
        <taxon>Micrococcales</taxon>
        <taxon>Ornithinimicrobiaceae</taxon>
        <taxon>Ornithinimicrobium</taxon>
    </lineage>
</organism>
<dbReference type="InterPro" id="IPR007343">
    <property type="entry name" value="Uncharacterised_pept_Zn_put"/>
</dbReference>
<dbReference type="PANTHER" id="PTHR30168">
    <property type="entry name" value="PUTATIVE MEMBRANE PROTEIN YPFJ"/>
    <property type="match status" value="1"/>
</dbReference>
<evidence type="ECO:0000256" key="4">
    <source>
        <dbReference type="ARBA" id="ARBA00023136"/>
    </source>
</evidence>
<evidence type="ECO:0000256" key="2">
    <source>
        <dbReference type="ARBA" id="ARBA00022692"/>
    </source>
</evidence>
<dbReference type="Proteomes" id="UP001589613">
    <property type="component" value="Unassembled WGS sequence"/>
</dbReference>
<evidence type="ECO:0000256" key="5">
    <source>
        <dbReference type="SAM" id="Phobius"/>
    </source>
</evidence>
<gene>
    <name evidence="6" type="ORF">ACFFN0_00580</name>
</gene>
<sequence length="294" mass="30768">MTFRENANIGSGAVRRGGGGGGGLAVGGGIGTILLALVVMLFGGDPGAILGGGGGQAPSSAQNVELEECQTGADANEDVDCRMKATMVSLVDYWEQVAPEADTTEAIIFTGQVNTGCGTASSQVGPFYCPVDRTIYLDTGFFSQLEGQLGADGGNFSQMYVLAHEYGHHIQNWTGALRASQQDQQGPESGAVRVELQADCFAGAWAGNATRTRDADGNLLLEPLSREDIESALSAAAAVGDDSIQERMQGQVTPHTWTHGSSEQRMGWFMRGYESGDPNQCDVLNAGSVDDYDA</sequence>
<reference evidence="6 7" key="1">
    <citation type="submission" date="2024-09" db="EMBL/GenBank/DDBJ databases">
        <authorList>
            <person name="Sun Q."/>
            <person name="Mori K."/>
        </authorList>
    </citation>
    <scope>NUCLEOTIDE SEQUENCE [LARGE SCALE GENOMIC DNA]</scope>
    <source>
        <strain evidence="6 7">JCM 12763</strain>
    </source>
</reference>
<keyword evidence="4 5" id="KW-0472">Membrane</keyword>
<evidence type="ECO:0000256" key="1">
    <source>
        <dbReference type="ARBA" id="ARBA00004167"/>
    </source>
</evidence>
<accession>A0ABV5UYB3</accession>
<evidence type="ECO:0000313" key="6">
    <source>
        <dbReference type="EMBL" id="MFB9730539.1"/>
    </source>
</evidence>
<name>A0ABV5UYB3_9MICO</name>
<dbReference type="SUPFAM" id="SSF55486">
    <property type="entry name" value="Metalloproteases ('zincins'), catalytic domain"/>
    <property type="match status" value="1"/>
</dbReference>
<comment type="subcellular location">
    <subcellularLocation>
        <location evidence="1">Membrane</location>
        <topology evidence="1">Single-pass membrane protein</topology>
    </subcellularLocation>
</comment>
<comment type="caution">
    <text evidence="6">The sequence shown here is derived from an EMBL/GenBank/DDBJ whole genome shotgun (WGS) entry which is preliminary data.</text>
</comment>
<keyword evidence="2 5" id="KW-0812">Transmembrane</keyword>
<proteinExistence type="predicted"/>
<evidence type="ECO:0000313" key="7">
    <source>
        <dbReference type="Proteomes" id="UP001589613"/>
    </source>
</evidence>
<protein>
    <submittedName>
        <fullName evidence="6">Neutral zinc metallopeptidase</fullName>
    </submittedName>
</protein>
<evidence type="ECO:0000256" key="3">
    <source>
        <dbReference type="ARBA" id="ARBA00022989"/>
    </source>
</evidence>
<dbReference type="EMBL" id="JBHMAX010000001">
    <property type="protein sequence ID" value="MFB9730539.1"/>
    <property type="molecule type" value="Genomic_DNA"/>
</dbReference>
<keyword evidence="7" id="KW-1185">Reference proteome</keyword>
<dbReference type="RefSeq" id="WP_141338766.1">
    <property type="nucleotide sequence ID" value="NZ_JBHMAX010000001.1"/>
</dbReference>
<keyword evidence="3 5" id="KW-1133">Transmembrane helix</keyword>
<dbReference type="PANTHER" id="PTHR30168:SF0">
    <property type="entry name" value="INNER MEMBRANE PROTEIN"/>
    <property type="match status" value="1"/>
</dbReference>